<accession>A0A9D4ZG41</accession>
<name>A0A9D4ZG41_ADICA</name>
<evidence type="ECO:0000313" key="1">
    <source>
        <dbReference type="EMBL" id="KAI5074169.1"/>
    </source>
</evidence>
<keyword evidence="2" id="KW-1185">Reference proteome</keyword>
<gene>
    <name evidence="1" type="ORF">GOP47_0010130</name>
</gene>
<sequence length="132" mass="14604">MALPVMNCTRWSCSTTTTTGVYDLLPCSSKPAVQGPTARGFALSRPHRALLEHTNFLELLPHRVTLLSFNSKTSTTPFLHTPANFVMYLLQAIRETSKPSLETFSFFGHVNILNVNAPLEDDLATNLIVDGR</sequence>
<proteinExistence type="predicted"/>
<reference evidence="1" key="1">
    <citation type="submission" date="2021-01" db="EMBL/GenBank/DDBJ databases">
        <title>Adiantum capillus-veneris genome.</title>
        <authorList>
            <person name="Fang Y."/>
            <person name="Liao Q."/>
        </authorList>
    </citation>
    <scope>NUCLEOTIDE SEQUENCE</scope>
    <source>
        <strain evidence="1">H3</strain>
        <tissue evidence="1">Leaf</tissue>
    </source>
</reference>
<dbReference type="AlphaFoldDB" id="A0A9D4ZG41"/>
<evidence type="ECO:0000313" key="2">
    <source>
        <dbReference type="Proteomes" id="UP000886520"/>
    </source>
</evidence>
<organism evidence="1 2">
    <name type="scientific">Adiantum capillus-veneris</name>
    <name type="common">Maidenhair fern</name>
    <dbReference type="NCBI Taxonomy" id="13818"/>
    <lineage>
        <taxon>Eukaryota</taxon>
        <taxon>Viridiplantae</taxon>
        <taxon>Streptophyta</taxon>
        <taxon>Embryophyta</taxon>
        <taxon>Tracheophyta</taxon>
        <taxon>Polypodiopsida</taxon>
        <taxon>Polypodiidae</taxon>
        <taxon>Polypodiales</taxon>
        <taxon>Pteridineae</taxon>
        <taxon>Pteridaceae</taxon>
        <taxon>Vittarioideae</taxon>
        <taxon>Adiantum</taxon>
    </lineage>
</organism>
<dbReference type="Proteomes" id="UP000886520">
    <property type="component" value="Chromosome 10"/>
</dbReference>
<dbReference type="EMBL" id="JABFUD020000010">
    <property type="protein sequence ID" value="KAI5074169.1"/>
    <property type="molecule type" value="Genomic_DNA"/>
</dbReference>
<comment type="caution">
    <text evidence="1">The sequence shown here is derived from an EMBL/GenBank/DDBJ whole genome shotgun (WGS) entry which is preliminary data.</text>
</comment>
<protein>
    <submittedName>
        <fullName evidence="1">Uncharacterized protein</fullName>
    </submittedName>
</protein>